<feature type="compositionally biased region" description="Basic and acidic residues" evidence="1">
    <location>
        <begin position="172"/>
        <end position="190"/>
    </location>
</feature>
<evidence type="ECO:0000256" key="1">
    <source>
        <dbReference type="SAM" id="MobiDB-lite"/>
    </source>
</evidence>
<dbReference type="InterPro" id="IPR051043">
    <property type="entry name" value="Sulfatase_Mod_Factor_Kinase"/>
</dbReference>
<dbReference type="OrthoDB" id="9768004at2"/>
<dbReference type="SUPFAM" id="SSF56436">
    <property type="entry name" value="C-type lectin-like"/>
    <property type="match status" value="1"/>
</dbReference>
<dbReference type="PANTHER" id="PTHR23150">
    <property type="entry name" value="SULFATASE MODIFYING FACTOR 1, 2"/>
    <property type="match status" value="1"/>
</dbReference>
<dbReference type="RefSeq" id="WP_054209633.1">
    <property type="nucleotide sequence ID" value="NZ_LGSZ01000042.1"/>
</dbReference>
<keyword evidence="4" id="KW-1185">Reference proteome</keyword>
<feature type="region of interest" description="Disordered" evidence="1">
    <location>
        <begin position="172"/>
        <end position="199"/>
    </location>
</feature>
<dbReference type="Gene3D" id="3.90.1580.10">
    <property type="entry name" value="paralog of FGE (formylglycine-generating enzyme)"/>
    <property type="match status" value="1"/>
</dbReference>
<protein>
    <recommendedName>
        <fullName evidence="2">Sulfatase-modifying factor enzyme-like domain-containing protein</fullName>
    </recommendedName>
</protein>
<dbReference type="PATRIC" id="fig|1526658.3.peg.2673"/>
<dbReference type="InterPro" id="IPR042095">
    <property type="entry name" value="SUMF_sf"/>
</dbReference>
<evidence type="ECO:0000259" key="2">
    <source>
        <dbReference type="Pfam" id="PF03781"/>
    </source>
</evidence>
<organism evidence="3 4">
    <name type="scientific">Bosea vaviloviae</name>
    <dbReference type="NCBI Taxonomy" id="1526658"/>
    <lineage>
        <taxon>Bacteria</taxon>
        <taxon>Pseudomonadati</taxon>
        <taxon>Pseudomonadota</taxon>
        <taxon>Alphaproteobacteria</taxon>
        <taxon>Hyphomicrobiales</taxon>
        <taxon>Boseaceae</taxon>
        <taxon>Bosea</taxon>
    </lineage>
</organism>
<name>A0A0N0MB21_9HYPH</name>
<gene>
    <name evidence="3" type="ORF">AE618_13730</name>
</gene>
<feature type="domain" description="Sulfatase-modifying factor enzyme-like" evidence="2">
    <location>
        <begin position="42"/>
        <end position="276"/>
    </location>
</feature>
<dbReference type="AlphaFoldDB" id="A0A0N0MB21"/>
<evidence type="ECO:0000313" key="4">
    <source>
        <dbReference type="Proteomes" id="UP000037822"/>
    </source>
</evidence>
<dbReference type="InterPro" id="IPR016187">
    <property type="entry name" value="CTDL_fold"/>
</dbReference>
<dbReference type="InterPro" id="IPR005532">
    <property type="entry name" value="SUMF_dom"/>
</dbReference>
<accession>A0A0N0MB21</accession>
<proteinExistence type="predicted"/>
<sequence length="294" mass="31818">MAMSLRLSLPTLAMSLGLLCATAAVGLLLGGMPRPRGTLPLPQTAIVPAGTLLHRLDGEYSRDGRPVDAPRVAIRIDGPIEIMRYQVTAGDYVRCVAAGACKHLDSPAPRGDLPATGVSHADATAYAQWLSGETGTVWRLPTDQEWAHTAGSRFVDDASGLDPDGANPARRWLLDYEREASRKETRDPRPRPAGSFGINEHGIHDMAGNVWEWTQTCLRRVALDAAGSAVGTTRSCGIYVVEGQHRAMMSFFIRNPKSGGCSVGTPPDNLGFRLVREPRWHEKLPAILRGWLPA</sequence>
<comment type="caution">
    <text evidence="3">The sequence shown here is derived from an EMBL/GenBank/DDBJ whole genome shotgun (WGS) entry which is preliminary data.</text>
</comment>
<dbReference type="Proteomes" id="UP000037822">
    <property type="component" value="Unassembled WGS sequence"/>
</dbReference>
<dbReference type="GO" id="GO:0120147">
    <property type="term" value="F:formylglycine-generating oxidase activity"/>
    <property type="evidence" value="ECO:0007669"/>
    <property type="project" value="TreeGrafter"/>
</dbReference>
<reference evidence="3 4" key="1">
    <citation type="submission" date="2015-07" db="EMBL/GenBank/DDBJ databases">
        <title>Whole genome sequencing of Bosea vaviloviae isolated from cave pool.</title>
        <authorList>
            <person name="Tan N.E.H."/>
            <person name="Lee Y.P."/>
            <person name="Gan H.M."/>
            <person name="Barton H."/>
            <person name="Savka M.A."/>
        </authorList>
    </citation>
    <scope>NUCLEOTIDE SEQUENCE [LARGE SCALE GENOMIC DNA]</scope>
    <source>
        <strain evidence="3 4">SD260</strain>
    </source>
</reference>
<dbReference type="Pfam" id="PF03781">
    <property type="entry name" value="FGE-sulfatase"/>
    <property type="match status" value="1"/>
</dbReference>
<dbReference type="PANTHER" id="PTHR23150:SF19">
    <property type="entry name" value="FORMYLGLYCINE-GENERATING ENZYME"/>
    <property type="match status" value="1"/>
</dbReference>
<evidence type="ECO:0000313" key="3">
    <source>
        <dbReference type="EMBL" id="KPH80378.1"/>
    </source>
</evidence>
<dbReference type="EMBL" id="LGSZ01000042">
    <property type="protein sequence ID" value="KPH80378.1"/>
    <property type="molecule type" value="Genomic_DNA"/>
</dbReference>